<feature type="region of interest" description="Disordered" evidence="1">
    <location>
        <begin position="1"/>
        <end position="58"/>
    </location>
</feature>
<reference evidence="2" key="1">
    <citation type="submission" date="2022-10" db="EMBL/GenBank/DDBJ databases">
        <authorList>
            <person name="Boutroux M."/>
        </authorList>
    </citation>
    <scope>NUCLEOTIDE SEQUENCE</scope>
    <source>
        <strain evidence="2">51.81</strain>
    </source>
</reference>
<name>A0A9X4E4T9_9NEIS</name>
<dbReference type="Proteomes" id="UP001149607">
    <property type="component" value="Chromosome"/>
</dbReference>
<gene>
    <name evidence="2" type="ORF">ORY91_000074</name>
    <name evidence="3" type="ORF">V9W64_10715</name>
</gene>
<sequence>MRHITRGIRRPTQGANRVPHGASREPFSARHKVHTRNPTRSAAKQSARFEIETESESV</sequence>
<organism evidence="2">
    <name type="scientific">Neisseria leonii</name>
    <dbReference type="NCBI Taxonomy" id="2995413"/>
    <lineage>
        <taxon>Bacteria</taxon>
        <taxon>Pseudomonadati</taxon>
        <taxon>Pseudomonadota</taxon>
        <taxon>Betaproteobacteria</taxon>
        <taxon>Neisseriales</taxon>
        <taxon>Neisseriaceae</taxon>
        <taxon>Neisseria</taxon>
    </lineage>
</organism>
<keyword evidence="4" id="KW-1185">Reference proteome</keyword>
<dbReference type="EMBL" id="CP146598">
    <property type="protein sequence ID" value="WWY03135.1"/>
    <property type="molecule type" value="Genomic_DNA"/>
</dbReference>
<dbReference type="AlphaFoldDB" id="A0A9X4E4T9"/>
<evidence type="ECO:0000256" key="1">
    <source>
        <dbReference type="SAM" id="MobiDB-lite"/>
    </source>
</evidence>
<dbReference type="EMBL" id="JAPQFL010000015">
    <property type="protein sequence ID" value="MDD9328800.1"/>
    <property type="molecule type" value="Genomic_DNA"/>
</dbReference>
<accession>A0A9X4E4T9</accession>
<dbReference type="RefSeq" id="WP_274585844.1">
    <property type="nucleotide sequence ID" value="NZ_CP146598.1"/>
</dbReference>
<evidence type="ECO:0000313" key="4">
    <source>
        <dbReference type="Proteomes" id="UP001149607"/>
    </source>
</evidence>
<proteinExistence type="predicted"/>
<evidence type="ECO:0000313" key="3">
    <source>
        <dbReference type="EMBL" id="WWY03135.1"/>
    </source>
</evidence>
<reference evidence="3" key="2">
    <citation type="submission" date="2024-02" db="EMBL/GenBank/DDBJ databases">
        <title>Neisseria leonii sp. nov.</title>
        <authorList>
            <person name="Boutroux M."/>
            <person name="Favre-Rochex S."/>
            <person name="Gorgette O."/>
            <person name="Touak G."/>
            <person name="Muhle E."/>
            <person name="Chesneau O."/>
            <person name="Clermont D."/>
            <person name="Rahi P."/>
        </authorList>
    </citation>
    <scope>NUCLEOTIDE SEQUENCE</scope>
    <source>
        <strain evidence="3">51.81</strain>
    </source>
</reference>
<protein>
    <submittedName>
        <fullName evidence="2">Uncharacterized protein</fullName>
    </submittedName>
</protein>
<evidence type="ECO:0000313" key="2">
    <source>
        <dbReference type="EMBL" id="MDD9328800.1"/>
    </source>
</evidence>